<dbReference type="GO" id="GO:0002161">
    <property type="term" value="F:aminoacyl-tRNA deacylase activity"/>
    <property type="evidence" value="ECO:0007669"/>
    <property type="project" value="InterPro"/>
</dbReference>
<name>A0A0G1AUM3_9BACT</name>
<evidence type="ECO:0000313" key="3">
    <source>
        <dbReference type="Proteomes" id="UP000034135"/>
    </source>
</evidence>
<dbReference type="AlphaFoldDB" id="A0A0G1AUM3"/>
<evidence type="ECO:0000259" key="1">
    <source>
        <dbReference type="Pfam" id="PF04073"/>
    </source>
</evidence>
<dbReference type="InterPro" id="IPR007214">
    <property type="entry name" value="YbaK/aa-tRNA-synth-assoc-dom"/>
</dbReference>
<dbReference type="Gene3D" id="3.90.960.10">
    <property type="entry name" value="YbaK/aminoacyl-tRNA synthetase-associated domain"/>
    <property type="match status" value="1"/>
</dbReference>
<proteinExistence type="predicted"/>
<gene>
    <name evidence="2" type="ORF">UV33_C0021G0003</name>
</gene>
<dbReference type="Proteomes" id="UP000034135">
    <property type="component" value="Unassembled WGS sequence"/>
</dbReference>
<dbReference type="SUPFAM" id="SSF55826">
    <property type="entry name" value="YbaK/ProRS associated domain"/>
    <property type="match status" value="1"/>
</dbReference>
<protein>
    <recommendedName>
        <fullName evidence="1">YbaK/aminoacyl-tRNA synthetase-associated domain-containing protein</fullName>
    </recommendedName>
</protein>
<dbReference type="Pfam" id="PF04073">
    <property type="entry name" value="tRNA_edit"/>
    <property type="match status" value="1"/>
</dbReference>
<accession>A0A0G1AUM3</accession>
<reference evidence="2 3" key="1">
    <citation type="journal article" date="2015" name="Nature">
        <title>rRNA introns, odd ribosomes, and small enigmatic genomes across a large radiation of phyla.</title>
        <authorList>
            <person name="Brown C.T."/>
            <person name="Hug L.A."/>
            <person name="Thomas B.C."/>
            <person name="Sharon I."/>
            <person name="Castelle C.J."/>
            <person name="Singh A."/>
            <person name="Wilkins M.J."/>
            <person name="Williams K.H."/>
            <person name="Banfield J.F."/>
        </authorList>
    </citation>
    <scope>NUCLEOTIDE SEQUENCE [LARGE SCALE GENOMIC DNA]</scope>
</reference>
<organism evidence="2 3">
    <name type="scientific">Candidatus Daviesbacteria bacterium GW2011_GWA1_42_6</name>
    <dbReference type="NCBI Taxonomy" id="1618420"/>
    <lineage>
        <taxon>Bacteria</taxon>
        <taxon>Candidatus Daviesiibacteriota</taxon>
    </lineage>
</organism>
<sequence length="153" mass="17031">MTKNTMAKFDEIENYLKQKGVEYKVIDLPDTAVSVEDVVRLSGGQVKEEEIIKTLIVKTKTGDFVGRILQGKDRLKREVMDRLATKEEVLQIAGVEVGAVCPILLGIPMIIDKKVANLARVNMGSGDHLKGLEINLPDLLKVLDDFRIEEISL</sequence>
<evidence type="ECO:0000313" key="2">
    <source>
        <dbReference type="EMBL" id="KKS64644.1"/>
    </source>
</evidence>
<feature type="domain" description="YbaK/aminoacyl-tRNA synthetase-associated" evidence="1">
    <location>
        <begin position="34"/>
        <end position="141"/>
    </location>
</feature>
<comment type="caution">
    <text evidence="2">The sequence shown here is derived from an EMBL/GenBank/DDBJ whole genome shotgun (WGS) entry which is preliminary data.</text>
</comment>
<dbReference type="InterPro" id="IPR036754">
    <property type="entry name" value="YbaK/aa-tRNA-synt-asso_dom_sf"/>
</dbReference>
<dbReference type="EMBL" id="LCEB01000021">
    <property type="protein sequence ID" value="KKS64644.1"/>
    <property type="molecule type" value="Genomic_DNA"/>
</dbReference>
<dbReference type="CDD" id="cd04332">
    <property type="entry name" value="YbaK_like"/>
    <property type="match status" value="1"/>
</dbReference>